<reference evidence="1 2" key="1">
    <citation type="journal article" date="2018" name="Int. J. Syst. Evol. Microbiol.">
        <title>Bifidobacterium callitrichidarum sp. nov. from the faeces of the emperor tamarin (Saguinus imperator).</title>
        <authorList>
            <person name="Modesto M."/>
            <person name="Michelini S."/>
            <person name="Sansosti M.C."/>
            <person name="De Filippo C."/>
            <person name="Cavalieri D."/>
            <person name="Qvirist L."/>
            <person name="Andlid T."/>
            <person name="Spiezio C."/>
            <person name="Sandri C."/>
            <person name="Pascarelli S."/>
            <person name="Sgorbati B."/>
            <person name="Mattarelli P."/>
        </authorList>
    </citation>
    <scope>NUCLEOTIDE SEQUENCE [LARGE SCALE GENOMIC DNA]</scope>
    <source>
        <strain evidence="1 2">TRI 5</strain>
    </source>
</reference>
<dbReference type="InterPro" id="IPR010148">
    <property type="entry name" value="CRISPR-assoc_prot_CT1975"/>
</dbReference>
<name>A0A2U2NBY4_9BIFI</name>
<proteinExistence type="predicted"/>
<dbReference type="Pfam" id="PF09344">
    <property type="entry name" value="Cas_CT1975"/>
    <property type="match status" value="1"/>
</dbReference>
<dbReference type="Proteomes" id="UP000245876">
    <property type="component" value="Unassembled WGS sequence"/>
</dbReference>
<dbReference type="OrthoDB" id="5291250at2"/>
<organism evidence="1 2">
    <name type="scientific">Bifidobacterium callitrichidarum</name>
    <dbReference type="NCBI Taxonomy" id="2052941"/>
    <lineage>
        <taxon>Bacteria</taxon>
        <taxon>Bacillati</taxon>
        <taxon>Actinomycetota</taxon>
        <taxon>Actinomycetes</taxon>
        <taxon>Bifidobacteriales</taxon>
        <taxon>Bifidobacteriaceae</taxon>
        <taxon>Bifidobacterium</taxon>
    </lineage>
</organism>
<protein>
    <submittedName>
        <fullName evidence="1">Type I-E CRISPR-associated protein Cas7/Cse4/CasC</fullName>
    </submittedName>
</protein>
<dbReference type="RefSeq" id="WP_109056224.1">
    <property type="nucleotide sequence ID" value="NZ_QFFM01000003.1"/>
</dbReference>
<keyword evidence="2" id="KW-1185">Reference proteome</keyword>
<comment type="caution">
    <text evidence="1">The sequence shown here is derived from an EMBL/GenBank/DDBJ whole genome shotgun (WGS) entry which is preliminary data.</text>
</comment>
<dbReference type="NCBIfam" id="TIGR01869">
    <property type="entry name" value="casC_Cse4"/>
    <property type="match status" value="1"/>
</dbReference>
<dbReference type="AlphaFoldDB" id="A0A2U2NBY4"/>
<accession>A0A2U2NBY4</accession>
<gene>
    <name evidence="1" type="primary">cas7e</name>
    <name evidence="1" type="ORF">DF196_01770</name>
</gene>
<evidence type="ECO:0000313" key="1">
    <source>
        <dbReference type="EMBL" id="PWG66655.1"/>
    </source>
</evidence>
<dbReference type="EMBL" id="QFFM01000003">
    <property type="protein sequence ID" value="PWG66655.1"/>
    <property type="molecule type" value="Genomic_DNA"/>
</dbReference>
<evidence type="ECO:0000313" key="2">
    <source>
        <dbReference type="Proteomes" id="UP000245876"/>
    </source>
</evidence>
<sequence length="384" mass="41249">MSLFVEIHALQPLGPNCINRDDTNTPKTVLFGGAVRARVSSQAWKRAIREGFRNDPTVAADSLSMRTKKIVQTIASKIQENHPDIDPDAAIAATLDVLIGPAKNSNSGLTLTSQGKDKNDLSALYFIGAPALNTLADKVYEAIQSGDAKAWGKKNAKDIKKLLKDDHAVDVSLFGRMAASSNDLNVDATCQVAHAISVDESTPEADYYTAVDDLATSTVNDEGDITAAGAGFLDVNQFTTPTFLRYAVVNATNLADADHLGDNEKAAKAIRSFIRAFAMTLPTGKQNAYASNSLPVLIYVAIKDSTPNNLVTAFQKPVSAPAVKNAVSRLVEAEEDYRKNYNIAPKASWVVRIGDDTSEADKLGEHVTLDQLLENVETTVEANL</sequence>